<dbReference type="PANTHER" id="PTHR43883:SF1">
    <property type="entry name" value="GLUCONOKINASE"/>
    <property type="match status" value="1"/>
</dbReference>
<dbReference type="InterPro" id="IPR011009">
    <property type="entry name" value="Kinase-like_dom_sf"/>
</dbReference>
<dbReference type="AlphaFoldDB" id="A0A1H4UC48"/>
<evidence type="ECO:0008006" key="4">
    <source>
        <dbReference type="Google" id="ProtNLM"/>
    </source>
</evidence>
<evidence type="ECO:0000256" key="1">
    <source>
        <dbReference type="SAM" id="MobiDB-lite"/>
    </source>
</evidence>
<dbReference type="PANTHER" id="PTHR43883">
    <property type="entry name" value="SLR0207 PROTEIN"/>
    <property type="match status" value="1"/>
</dbReference>
<dbReference type="RefSeq" id="WP_091310672.1">
    <property type="nucleotide sequence ID" value="NZ_FNSO01000004.1"/>
</dbReference>
<dbReference type="EMBL" id="FNSO01000004">
    <property type="protein sequence ID" value="SEC66316.1"/>
    <property type="molecule type" value="Genomic_DNA"/>
</dbReference>
<organism evidence="2 3">
    <name type="scientific">Amycolatopsis tolypomycina</name>
    <dbReference type="NCBI Taxonomy" id="208445"/>
    <lineage>
        <taxon>Bacteria</taxon>
        <taxon>Bacillati</taxon>
        <taxon>Actinomycetota</taxon>
        <taxon>Actinomycetes</taxon>
        <taxon>Pseudonocardiales</taxon>
        <taxon>Pseudonocardiaceae</taxon>
        <taxon>Amycolatopsis</taxon>
    </lineage>
</organism>
<feature type="region of interest" description="Disordered" evidence="1">
    <location>
        <begin position="455"/>
        <end position="516"/>
    </location>
</feature>
<dbReference type="InterPro" id="IPR052732">
    <property type="entry name" value="Cell-binding_unc_protein"/>
</dbReference>
<evidence type="ECO:0000313" key="2">
    <source>
        <dbReference type="EMBL" id="SEC66316.1"/>
    </source>
</evidence>
<sequence length="516" mass="56274">MDEPWADVRETHIGAVFLVGDLAYKLKKPVDLGFLDFSTREARERACHREVELNRRLAPDVYLGVAEVTGPGGEVRDHLVVMRRMPEDRRLSTLVRRGAPLPATIRALARQLAAFHARAGRGPEIDADETRDAVRNRWRDSFAQVRPFHGDVLDPATAGEIEELAEEFLAGRAPLFDRRIAEGHVVDGHGDLLADDIFCLDDGPRVLDCLEFDDHLRHVDVLDDVAFLAMDLERLGAPAFGDQLLRDYREFTGDPAPPALVHHYLAYRAFVRAKVACLRHAQGDPRAAELAREYADLTLEHLRFGQVRLILVGGAPGTGKSTIAGGLADRLGATLLQSDRLRKELAGLTPVRRPAEGYREGIYDASHTDATYAELVHRAGELLALGETVVLDASWNAASHRALAAAAAGRTSSPPAAIRCLAPEAIAVHRITARTGALSDATPEIARRMAVDADPWPEAHPLPTSGTPAESLARALACLVPEHRKSPERRHSGPPDGRDRGARVKAAETSDDEAGR</sequence>
<dbReference type="SUPFAM" id="SSF52540">
    <property type="entry name" value="P-loop containing nucleoside triphosphate hydrolases"/>
    <property type="match status" value="1"/>
</dbReference>
<dbReference type="Pfam" id="PF13671">
    <property type="entry name" value="AAA_33"/>
    <property type="match status" value="1"/>
</dbReference>
<dbReference type="STRING" id="208445.SAMN04489727_4594"/>
<proteinExistence type="predicted"/>
<accession>A0A1H4UC48</accession>
<reference evidence="3" key="1">
    <citation type="submission" date="2016-10" db="EMBL/GenBank/DDBJ databases">
        <authorList>
            <person name="Varghese N."/>
            <person name="Submissions S."/>
        </authorList>
    </citation>
    <scope>NUCLEOTIDE SEQUENCE [LARGE SCALE GENOMIC DNA]</scope>
    <source>
        <strain evidence="3">DSM 44544</strain>
    </source>
</reference>
<protein>
    <recommendedName>
        <fullName evidence="4">Gluconate kinase</fullName>
    </recommendedName>
</protein>
<evidence type="ECO:0000313" key="3">
    <source>
        <dbReference type="Proteomes" id="UP000199622"/>
    </source>
</evidence>
<dbReference type="Gene3D" id="3.40.50.300">
    <property type="entry name" value="P-loop containing nucleotide triphosphate hydrolases"/>
    <property type="match status" value="1"/>
</dbReference>
<dbReference type="OrthoDB" id="9810277at2"/>
<name>A0A1H4UC48_9PSEU</name>
<dbReference type="SUPFAM" id="SSF56112">
    <property type="entry name" value="Protein kinase-like (PK-like)"/>
    <property type="match status" value="1"/>
</dbReference>
<gene>
    <name evidence="2" type="ORF">SAMN04489727_4594</name>
</gene>
<dbReference type="InterPro" id="IPR027417">
    <property type="entry name" value="P-loop_NTPase"/>
</dbReference>
<keyword evidence="3" id="KW-1185">Reference proteome</keyword>
<dbReference type="Proteomes" id="UP000199622">
    <property type="component" value="Unassembled WGS sequence"/>
</dbReference>
<feature type="compositionally biased region" description="Basic and acidic residues" evidence="1">
    <location>
        <begin position="481"/>
        <end position="516"/>
    </location>
</feature>